<evidence type="ECO:0000256" key="3">
    <source>
        <dbReference type="ARBA" id="ARBA00022741"/>
    </source>
</evidence>
<reference evidence="9" key="1">
    <citation type="journal article" date="2014" name="Nat. Genet.">
        <title>The genome of the stress-tolerant wild tomato species Solanum pennellii.</title>
        <authorList>
            <person name="Bolger A."/>
            <person name="Scossa F."/>
            <person name="Bolger M.E."/>
            <person name="Lanz C."/>
            <person name="Maumus F."/>
            <person name="Tohge T."/>
            <person name="Quesneville H."/>
            <person name="Alseekh S."/>
            <person name="Sorensen I."/>
            <person name="Lichtenstein G."/>
            <person name="Fich E.A."/>
            <person name="Conte M."/>
            <person name="Keller H."/>
            <person name="Schneeberger K."/>
            <person name="Schwacke R."/>
            <person name="Ofner I."/>
            <person name="Vrebalov J."/>
            <person name="Xu Y."/>
            <person name="Osorio S."/>
            <person name="Aflitos S.A."/>
            <person name="Schijlen E."/>
            <person name="Jimenez-Gomez J.M."/>
            <person name="Ryngajllo M."/>
            <person name="Kimura S."/>
            <person name="Kumar R."/>
            <person name="Koenig D."/>
            <person name="Headland L.R."/>
            <person name="Maloof J.N."/>
            <person name="Sinha N."/>
            <person name="van Ham R.C."/>
            <person name="Lankhorst R.K."/>
            <person name="Mao L."/>
            <person name="Vogel A."/>
            <person name="Arsova B."/>
            <person name="Panstruga R."/>
            <person name="Fei Z."/>
            <person name="Rose J.K."/>
            <person name="Zamir D."/>
            <person name="Carrari F."/>
            <person name="Giovannoni J.J."/>
            <person name="Weigel D."/>
            <person name="Usadel B."/>
            <person name="Fernie A.R."/>
        </authorList>
    </citation>
    <scope>NUCLEOTIDE SEQUENCE [LARGE SCALE GENOMIC DNA]</scope>
</reference>
<dbReference type="Pfam" id="PF00931">
    <property type="entry name" value="NB-ARC"/>
    <property type="match status" value="1"/>
</dbReference>
<evidence type="ECO:0000256" key="1">
    <source>
        <dbReference type="ARBA" id="ARBA00022614"/>
    </source>
</evidence>
<evidence type="ECO:0000259" key="6">
    <source>
        <dbReference type="Pfam" id="PF00931"/>
    </source>
</evidence>
<accession>A0ABM1UZQ7</accession>
<dbReference type="InterPro" id="IPR058922">
    <property type="entry name" value="WHD_DRP"/>
</dbReference>
<dbReference type="PANTHER" id="PTHR36766:SF40">
    <property type="entry name" value="DISEASE RESISTANCE PROTEIN RGA3"/>
    <property type="match status" value="1"/>
</dbReference>
<evidence type="ECO:0000313" key="11">
    <source>
        <dbReference type="RefSeq" id="XP_027768975.1"/>
    </source>
</evidence>
<dbReference type="InterPro" id="IPR002182">
    <property type="entry name" value="NB-ARC"/>
</dbReference>
<dbReference type="Pfam" id="PF23559">
    <property type="entry name" value="WHD_DRP"/>
    <property type="match status" value="1"/>
</dbReference>
<proteinExistence type="predicted"/>
<sequence>MEIGLAVGGAFLSSALNVLFDRLAPHGDLLNMYCKHKDHVKLLKKLKMTLRGLQIVLSDAENKQASNPSVSDWLNELRDAVDSAEEVNYEALRLKVEGQHQNLAETSNKQVSDLNLCLSDDFFRNIKDKLEETIETWELLEKQIGRLGLKEHFVLTKQETRTPSTSLVDDSGIFGRQNEIENLIGRLLSMDTKGKNLAVFPIVGMGGLGKTTLAKVVYNDERVQKHFSLTAWFCVSEAYDAFRITKGLLQEIGSTDLKVDDNLNQLQVKLKGSLKGKKFLIVLDDVWNDNYNEWDDLRNVFVQGEIRSKIIVITRKVSVALVVGSEAINMGTLSDEASWSLFKRNAFENMDAMEHPELEEVGKQIAAKCKGLPLALKTLAGMLRSKSEVEEWKCILRSEIWELRDNDILPALMLSYNDLPAHLKRCFSFCAIFPKDYPFRKEQVIHLWIANGLVPVEDEIIQHLGNQYFLELRSRSLFERVPNPSEGNIEELFLMHDLVNDLSQIASSKLCIRLEESQGSHMLEKSRYLSFSIGYGEFEKLTPLYKLEQLRTLLPICIELKLHYLSKRVLHNILPTLRLLNALNRTRYKPYSVILFLPLHNKTALPLPRGRSQFIGEPRKSVVLFFAFIFSRIISNSA</sequence>
<evidence type="ECO:0000259" key="7">
    <source>
        <dbReference type="Pfam" id="PF18052"/>
    </source>
</evidence>
<keyword evidence="5" id="KW-0067">ATP-binding</keyword>
<dbReference type="Gene3D" id="1.20.5.4130">
    <property type="match status" value="1"/>
</dbReference>
<dbReference type="Gene3D" id="3.40.50.300">
    <property type="entry name" value="P-loop containing nucleotide triphosphate hydrolases"/>
    <property type="match status" value="1"/>
</dbReference>
<gene>
    <name evidence="10 11" type="primary">LOC114073873</name>
</gene>
<keyword evidence="3" id="KW-0547">Nucleotide-binding</keyword>
<evidence type="ECO:0000256" key="2">
    <source>
        <dbReference type="ARBA" id="ARBA00022737"/>
    </source>
</evidence>
<feature type="domain" description="Disease resistance N-terminal" evidence="7">
    <location>
        <begin position="11"/>
        <end position="89"/>
    </location>
</feature>
<dbReference type="PRINTS" id="PR00364">
    <property type="entry name" value="DISEASERSIST"/>
</dbReference>
<dbReference type="Gene3D" id="1.10.8.430">
    <property type="entry name" value="Helical domain of apoptotic protease-activating factors"/>
    <property type="match status" value="1"/>
</dbReference>
<dbReference type="InterPro" id="IPR041118">
    <property type="entry name" value="Rx_N"/>
</dbReference>
<keyword evidence="4" id="KW-0611">Plant defense</keyword>
<organism evidence="9 11">
    <name type="scientific">Solanum pennellii</name>
    <name type="common">Tomato</name>
    <name type="synonym">Lycopersicon pennellii</name>
    <dbReference type="NCBI Taxonomy" id="28526"/>
    <lineage>
        <taxon>Eukaryota</taxon>
        <taxon>Viridiplantae</taxon>
        <taxon>Streptophyta</taxon>
        <taxon>Embryophyta</taxon>
        <taxon>Tracheophyta</taxon>
        <taxon>Spermatophyta</taxon>
        <taxon>Magnoliopsida</taxon>
        <taxon>eudicotyledons</taxon>
        <taxon>Gunneridae</taxon>
        <taxon>Pentapetalae</taxon>
        <taxon>asterids</taxon>
        <taxon>lamiids</taxon>
        <taxon>Solanales</taxon>
        <taxon>Solanaceae</taxon>
        <taxon>Solanoideae</taxon>
        <taxon>Solaneae</taxon>
        <taxon>Solanum</taxon>
        <taxon>Solanum subgen. Lycopersicon</taxon>
    </lineage>
</organism>
<dbReference type="RefSeq" id="XP_027768974.1">
    <property type="nucleotide sequence ID" value="XM_027913173.1"/>
</dbReference>
<evidence type="ECO:0000313" key="10">
    <source>
        <dbReference type="RefSeq" id="XP_027768974.1"/>
    </source>
</evidence>
<name>A0ABM1UZQ7_SOLPN</name>
<reference evidence="10 11" key="2">
    <citation type="submission" date="2025-05" db="UniProtKB">
        <authorList>
            <consortium name="RefSeq"/>
        </authorList>
    </citation>
    <scope>IDENTIFICATION</scope>
</reference>
<evidence type="ECO:0000259" key="8">
    <source>
        <dbReference type="Pfam" id="PF23559"/>
    </source>
</evidence>
<dbReference type="GeneID" id="114073873"/>
<keyword evidence="9" id="KW-1185">Reference proteome</keyword>
<dbReference type="InterPro" id="IPR042197">
    <property type="entry name" value="Apaf_helical"/>
</dbReference>
<dbReference type="Pfam" id="PF18052">
    <property type="entry name" value="Rx_N"/>
    <property type="match status" value="1"/>
</dbReference>
<protein>
    <submittedName>
        <fullName evidence="10 11">Disease resistance RPP13-like protein 1 isoform X1</fullName>
    </submittedName>
</protein>
<dbReference type="RefSeq" id="XP_027768975.1">
    <property type="nucleotide sequence ID" value="XM_027913174.1"/>
</dbReference>
<dbReference type="InterPro" id="IPR027417">
    <property type="entry name" value="P-loop_NTPase"/>
</dbReference>
<evidence type="ECO:0000256" key="5">
    <source>
        <dbReference type="ARBA" id="ARBA00022840"/>
    </source>
</evidence>
<dbReference type="PANTHER" id="PTHR36766">
    <property type="entry name" value="PLANT BROAD-SPECTRUM MILDEW RESISTANCE PROTEIN RPW8"/>
    <property type="match status" value="1"/>
</dbReference>
<feature type="domain" description="Disease resistance protein winged helix" evidence="8">
    <location>
        <begin position="432"/>
        <end position="502"/>
    </location>
</feature>
<keyword evidence="2" id="KW-0677">Repeat</keyword>
<feature type="domain" description="NB-ARC" evidence="6">
    <location>
        <begin position="177"/>
        <end position="350"/>
    </location>
</feature>
<evidence type="ECO:0000256" key="4">
    <source>
        <dbReference type="ARBA" id="ARBA00022821"/>
    </source>
</evidence>
<dbReference type="SUPFAM" id="SSF52540">
    <property type="entry name" value="P-loop containing nucleoside triphosphate hydrolases"/>
    <property type="match status" value="1"/>
</dbReference>
<dbReference type="Proteomes" id="UP000694930">
    <property type="component" value="Chromosome 11"/>
</dbReference>
<evidence type="ECO:0000313" key="9">
    <source>
        <dbReference type="Proteomes" id="UP000694930"/>
    </source>
</evidence>
<keyword evidence="1" id="KW-0433">Leucine-rich repeat</keyword>